<dbReference type="Pfam" id="PF22391">
    <property type="entry name" value="DUF6975"/>
    <property type="match status" value="1"/>
</dbReference>
<dbReference type="KEGG" id="ssan:NX02_00230"/>
<dbReference type="AlphaFoldDB" id="W0A821"/>
<dbReference type="PATRIC" id="fig|1123269.5.peg.43"/>
<name>W0A821_9SPHN</name>
<keyword evidence="2" id="KW-1185">Reference proteome</keyword>
<reference evidence="1 2" key="1">
    <citation type="submission" date="2013-07" db="EMBL/GenBank/DDBJ databases">
        <title>Completed genome of Sphingomonas sanxanigenens NX02.</title>
        <authorList>
            <person name="Ma T."/>
            <person name="Huang H."/>
            <person name="Wu M."/>
            <person name="Li X."/>
            <person name="Li G."/>
        </authorList>
    </citation>
    <scope>NUCLEOTIDE SEQUENCE [LARGE SCALE GENOMIC DNA]</scope>
    <source>
        <strain evidence="1 2">NX02</strain>
    </source>
</reference>
<protein>
    <submittedName>
        <fullName evidence="1">Uncharacterized protein</fullName>
    </submittedName>
</protein>
<dbReference type="eggNOG" id="ENOG502ZTDK">
    <property type="taxonomic scope" value="Bacteria"/>
</dbReference>
<evidence type="ECO:0000313" key="1">
    <source>
        <dbReference type="EMBL" id="AHE51815.1"/>
    </source>
</evidence>
<dbReference type="EMBL" id="CP006644">
    <property type="protein sequence ID" value="AHE51815.1"/>
    <property type="molecule type" value="Genomic_DNA"/>
</dbReference>
<gene>
    <name evidence="1" type="ORF">NX02_00230</name>
</gene>
<evidence type="ECO:0000313" key="2">
    <source>
        <dbReference type="Proteomes" id="UP000018851"/>
    </source>
</evidence>
<proteinExistence type="predicted"/>
<organism evidence="1 2">
    <name type="scientific">Sphingomonas sanxanigenens DSM 19645 = NX02</name>
    <dbReference type="NCBI Taxonomy" id="1123269"/>
    <lineage>
        <taxon>Bacteria</taxon>
        <taxon>Pseudomonadati</taxon>
        <taxon>Pseudomonadota</taxon>
        <taxon>Alphaproteobacteria</taxon>
        <taxon>Sphingomonadales</taxon>
        <taxon>Sphingomonadaceae</taxon>
        <taxon>Sphingomonas</taxon>
    </lineage>
</organism>
<dbReference type="InterPro" id="IPR054248">
    <property type="entry name" value="DUF6975"/>
</dbReference>
<dbReference type="STRING" id="1123269.NX02_00230"/>
<sequence length="224" mass="23376">MVIEAIRKYGLDDGAGAMLSALVRDDGSAAHRWFRSPALTSGRHAARNLSDAIHYLCLLHGTQPALIDQVPAHAVHPAAAEWLTAAVAGFAIERNNLANLAVAAGPMPSTPGQAECEAAINGQRHALATLAESGRVGCAIGAAAALLLDWAAIRILLDDAAERLGVPPLPATLPGVDATLAVIDAAAETPIITRAMTFGARQILGQQRGLWDLLEARRDARDRG</sequence>
<dbReference type="HOGENOM" id="CLU_1234367_0_0_5"/>
<accession>W0A821</accession>
<dbReference type="Proteomes" id="UP000018851">
    <property type="component" value="Chromosome"/>
</dbReference>